<keyword evidence="9" id="KW-1185">Reference proteome</keyword>
<protein>
    <recommendedName>
        <fullName evidence="10">Vacuolar ATPase assembly integral membrane protein VPH2</fullName>
    </recommendedName>
</protein>
<keyword evidence="2 7" id="KW-0812">Transmembrane</keyword>
<comment type="subcellular location">
    <subcellularLocation>
        <location evidence="1">Endoplasmic reticulum membrane</location>
        <topology evidence="1">Multi-pass membrane protein</topology>
    </subcellularLocation>
</comment>
<evidence type="ECO:0000256" key="2">
    <source>
        <dbReference type="ARBA" id="ARBA00022692"/>
    </source>
</evidence>
<accession>A0A1Q8S8E3</accession>
<dbReference type="Pfam" id="PF11712">
    <property type="entry name" value="Vma12"/>
    <property type="match status" value="1"/>
</dbReference>
<feature type="transmembrane region" description="Helical" evidence="7">
    <location>
        <begin position="175"/>
        <end position="199"/>
    </location>
</feature>
<dbReference type="GO" id="GO:0070072">
    <property type="term" value="P:vacuolar proton-transporting V-type ATPase complex assembly"/>
    <property type="evidence" value="ECO:0007669"/>
    <property type="project" value="InterPro"/>
</dbReference>
<dbReference type="PANTHER" id="PTHR31394">
    <property type="entry name" value="TRANSMEMBRANE PROTEIN 199"/>
    <property type="match status" value="1"/>
</dbReference>
<dbReference type="Proteomes" id="UP000186583">
    <property type="component" value="Unassembled WGS sequence"/>
</dbReference>
<keyword evidence="5 7" id="KW-0472">Membrane</keyword>
<dbReference type="OrthoDB" id="19981at2759"/>
<evidence type="ECO:0000313" key="8">
    <source>
        <dbReference type="EMBL" id="OLN97695.1"/>
    </source>
</evidence>
<dbReference type="PANTHER" id="PTHR31394:SF1">
    <property type="entry name" value="TRANSMEMBRANE PROTEIN 199"/>
    <property type="match status" value="1"/>
</dbReference>
<keyword evidence="4 7" id="KW-1133">Transmembrane helix</keyword>
<feature type="compositionally biased region" description="Low complexity" evidence="6">
    <location>
        <begin position="26"/>
        <end position="44"/>
    </location>
</feature>
<evidence type="ECO:0000256" key="5">
    <source>
        <dbReference type="ARBA" id="ARBA00023136"/>
    </source>
</evidence>
<keyword evidence="3" id="KW-0256">Endoplasmic reticulum</keyword>
<organism evidence="8 9">
    <name type="scientific">Colletotrichum chlorophyti</name>
    <dbReference type="NCBI Taxonomy" id="708187"/>
    <lineage>
        <taxon>Eukaryota</taxon>
        <taxon>Fungi</taxon>
        <taxon>Dikarya</taxon>
        <taxon>Ascomycota</taxon>
        <taxon>Pezizomycotina</taxon>
        <taxon>Sordariomycetes</taxon>
        <taxon>Hypocreomycetidae</taxon>
        <taxon>Glomerellales</taxon>
        <taxon>Glomerellaceae</taxon>
        <taxon>Colletotrichum</taxon>
    </lineage>
</organism>
<dbReference type="GO" id="GO:0005789">
    <property type="term" value="C:endoplasmic reticulum membrane"/>
    <property type="evidence" value="ECO:0007669"/>
    <property type="project" value="UniProtKB-SubCell"/>
</dbReference>
<gene>
    <name evidence="8" type="ORF">CCHL11_09178</name>
</gene>
<evidence type="ECO:0000256" key="4">
    <source>
        <dbReference type="ARBA" id="ARBA00022989"/>
    </source>
</evidence>
<comment type="caution">
    <text evidence="8">The sequence shown here is derived from an EMBL/GenBank/DDBJ whole genome shotgun (WGS) entry which is preliminary data.</text>
</comment>
<feature type="transmembrane region" description="Helical" evidence="7">
    <location>
        <begin position="205"/>
        <end position="228"/>
    </location>
</feature>
<evidence type="ECO:0000256" key="1">
    <source>
        <dbReference type="ARBA" id="ARBA00004477"/>
    </source>
</evidence>
<dbReference type="AlphaFoldDB" id="A0A1Q8S8E3"/>
<dbReference type="STRING" id="708187.A0A1Q8S8E3"/>
<evidence type="ECO:0008006" key="10">
    <source>
        <dbReference type="Google" id="ProtNLM"/>
    </source>
</evidence>
<evidence type="ECO:0000256" key="6">
    <source>
        <dbReference type="SAM" id="MobiDB-lite"/>
    </source>
</evidence>
<name>A0A1Q8S8E3_9PEZI</name>
<feature type="region of interest" description="Disordered" evidence="6">
    <location>
        <begin position="23"/>
        <end position="56"/>
    </location>
</feature>
<evidence type="ECO:0000256" key="3">
    <source>
        <dbReference type="ARBA" id="ARBA00022824"/>
    </source>
</evidence>
<reference evidence="8 9" key="1">
    <citation type="submission" date="2016-11" db="EMBL/GenBank/DDBJ databases">
        <title>Draft Genome Assembly of Colletotrichum chlorophyti a pathogen of herbaceous plants.</title>
        <authorList>
            <person name="Gan P."/>
            <person name="Narusaka M."/>
            <person name="Tsushima A."/>
            <person name="Narusaka Y."/>
            <person name="Takano Y."/>
            <person name="Shirasu K."/>
        </authorList>
    </citation>
    <scope>NUCLEOTIDE SEQUENCE [LARGE SCALE GENOMIC DNA]</scope>
    <source>
        <strain evidence="8 9">NTL11</strain>
    </source>
</reference>
<sequence>MTRLTMTPAMVAGLQKLAETRLGTDSAATPSPTNSPATPSAPTAVTEEPCLDDPATGNPITHNQILDLWRCLRRLGHDDFSLEGLLRGAQVYTPPPPPKPEPSEEYKVLMARLRREQEERSYQRMLKQPSRTEAFSQQFPDAAARAHAFAEVNRPMRELDNGDDEVTYGDVQKQVIVIFNFLVSIIGVAVTIWIAARWWDITARIFLTLGGAIVVAIAEVAMYSGYVWRLGEAKSKTKEPHEIKEVLQTWVLGKDGSKEGEETSVLLDNELHTTDEGIRRRLRGLS</sequence>
<evidence type="ECO:0000256" key="7">
    <source>
        <dbReference type="SAM" id="Phobius"/>
    </source>
</evidence>
<evidence type="ECO:0000313" key="9">
    <source>
        <dbReference type="Proteomes" id="UP000186583"/>
    </source>
</evidence>
<proteinExistence type="predicted"/>
<dbReference type="InterPro" id="IPR021013">
    <property type="entry name" value="ATPase_Vma12"/>
</dbReference>
<dbReference type="EMBL" id="MPGH01000006">
    <property type="protein sequence ID" value="OLN97695.1"/>
    <property type="molecule type" value="Genomic_DNA"/>
</dbReference>